<protein>
    <submittedName>
        <fullName evidence="6">Uncharacterized protein LOC111591960 isoform X1</fullName>
    </submittedName>
</protein>
<sequence length="643" mass="73413">MSMPQVRGCSKGCYPLMLLLLLLLADLGYAEEHPHRHAHNGTTSAPNGVHARRNHQQSQRLQQLQWAQDGNGLDGLQLGNGYHHLRHEQHLRAELAGNDQNRQPPLSDKLMLGGPGEQHHLRHHNRHHAAWQQRVFPELRRQSLMTTPATATAAATSTTIAPATHLVTDAPLQHVAVNDSNIYSSKRYFDRDGIYPAWMQPRSTRAPNWRQQLVDSDEDDSADEDDDEDDDEDYEDDEMDDQTDQAVNVAAELAKQMPRYSFFSQQLPDLSASDQDYDYDQAEPNVPNNNKHPNVAANHPKAAAKRNIFNWLFKPSKEKVQLQLRTTTTKPNAESLSQEQLFSNEQWNKIEHEHHLKQQQHQKELQALRDSNRNRNAPLIRSRAVGIDNENADNNNNYARNRIGSQTAHKEKLLGTPEAVLNARREREEAKALAAKANAHIEEVLKENSCHLPQKRCMSAGRDPSKIYMPHCTFVHRCSEDSGCCHSRTEICAPKRTHKVEKYFFVKALKDKRSKPEMLTFVNHTECHCIDRSNYYAEGIISSSGAVVQRATMLNCNCPGHFERILQNDGQCRCDCSSSNYDCDYRKRGSEHFSLEDRKCIKEGRCKPPTCQYGPYMEKIGRCPNYHEQTSHPMNNYNAVDMS</sequence>
<feature type="region of interest" description="Disordered" evidence="2">
    <location>
        <begin position="96"/>
        <end position="122"/>
    </location>
</feature>
<dbReference type="SUPFAM" id="SSF57501">
    <property type="entry name" value="Cystine-knot cytokines"/>
    <property type="match status" value="1"/>
</dbReference>
<dbReference type="GO" id="GO:0035099">
    <property type="term" value="P:hemocyte migration"/>
    <property type="evidence" value="ECO:0007669"/>
    <property type="project" value="TreeGrafter"/>
</dbReference>
<proteinExistence type="predicted"/>
<evidence type="ECO:0000313" key="6">
    <source>
        <dbReference type="RefSeq" id="XP_023159668.2"/>
    </source>
</evidence>
<dbReference type="KEGG" id="dhe:111591960"/>
<dbReference type="PANTHER" id="PTHR21719:SF1">
    <property type="entry name" value="FI06402P-RELATED"/>
    <property type="match status" value="1"/>
</dbReference>
<evidence type="ECO:0000256" key="3">
    <source>
        <dbReference type="SAM" id="SignalP"/>
    </source>
</evidence>
<gene>
    <name evidence="6" type="primary">LOC111591960</name>
</gene>
<dbReference type="PROSITE" id="PS50278">
    <property type="entry name" value="PDGF_2"/>
    <property type="match status" value="1"/>
</dbReference>
<feature type="region of interest" description="Disordered" evidence="2">
    <location>
        <begin position="204"/>
        <end position="242"/>
    </location>
</feature>
<dbReference type="OrthoDB" id="6370328at2759"/>
<evidence type="ECO:0000256" key="2">
    <source>
        <dbReference type="SAM" id="MobiDB-lite"/>
    </source>
</evidence>
<dbReference type="Proteomes" id="UP000504633">
    <property type="component" value="Unplaced"/>
</dbReference>
<reference evidence="6" key="1">
    <citation type="submission" date="2025-08" db="UniProtKB">
        <authorList>
            <consortium name="RefSeq"/>
        </authorList>
    </citation>
    <scope>IDENTIFICATION</scope>
    <source>
        <strain evidence="6">15085-1641.00</strain>
        <tissue evidence="6">Whole body</tissue>
    </source>
</reference>
<dbReference type="InterPro" id="IPR000072">
    <property type="entry name" value="PDGF/VEGF_dom"/>
</dbReference>
<feature type="region of interest" description="Disordered" evidence="2">
    <location>
        <begin position="34"/>
        <end position="60"/>
    </location>
</feature>
<dbReference type="GO" id="GO:0008083">
    <property type="term" value="F:growth factor activity"/>
    <property type="evidence" value="ECO:0007669"/>
    <property type="project" value="InterPro"/>
</dbReference>
<keyword evidence="5" id="KW-1185">Reference proteome</keyword>
<feature type="compositionally biased region" description="Polar residues" evidence="2">
    <location>
        <begin position="204"/>
        <end position="214"/>
    </location>
</feature>
<evidence type="ECO:0000313" key="5">
    <source>
        <dbReference type="Proteomes" id="UP000504633"/>
    </source>
</evidence>
<accession>A0A6J1L045</accession>
<dbReference type="GeneID" id="111591960"/>
<feature type="chain" id="PRO_5026754492" evidence="3">
    <location>
        <begin position="31"/>
        <end position="643"/>
    </location>
</feature>
<dbReference type="CTD" id="33995"/>
<dbReference type="GO" id="GO:0016020">
    <property type="term" value="C:membrane"/>
    <property type="evidence" value="ECO:0007669"/>
    <property type="project" value="InterPro"/>
</dbReference>
<feature type="domain" description="Platelet-derived growth factor (PDGF) family profile" evidence="4">
    <location>
        <begin position="465"/>
        <end position="534"/>
    </location>
</feature>
<feature type="compositionally biased region" description="Acidic residues" evidence="2">
    <location>
        <begin position="215"/>
        <end position="242"/>
    </location>
</feature>
<dbReference type="Gene3D" id="2.10.90.10">
    <property type="entry name" value="Cystine-knot cytokines"/>
    <property type="match status" value="1"/>
</dbReference>
<dbReference type="RefSeq" id="XP_023159668.2">
    <property type="nucleotide sequence ID" value="XM_023303900.2"/>
</dbReference>
<name>A0A6J1L045_DROHY</name>
<organism evidence="5 6">
    <name type="scientific">Drosophila hydei</name>
    <name type="common">Fruit fly</name>
    <dbReference type="NCBI Taxonomy" id="7224"/>
    <lineage>
        <taxon>Eukaryota</taxon>
        <taxon>Metazoa</taxon>
        <taxon>Ecdysozoa</taxon>
        <taxon>Arthropoda</taxon>
        <taxon>Hexapoda</taxon>
        <taxon>Insecta</taxon>
        <taxon>Pterygota</taxon>
        <taxon>Neoptera</taxon>
        <taxon>Endopterygota</taxon>
        <taxon>Diptera</taxon>
        <taxon>Brachycera</taxon>
        <taxon>Muscomorpha</taxon>
        <taxon>Ephydroidea</taxon>
        <taxon>Drosophilidae</taxon>
        <taxon>Drosophila</taxon>
    </lineage>
</organism>
<evidence type="ECO:0000256" key="1">
    <source>
        <dbReference type="SAM" id="Coils"/>
    </source>
</evidence>
<keyword evidence="1" id="KW-0175">Coiled coil</keyword>
<evidence type="ECO:0000259" key="4">
    <source>
        <dbReference type="PROSITE" id="PS50278"/>
    </source>
</evidence>
<feature type="signal peptide" evidence="3">
    <location>
        <begin position="1"/>
        <end position="30"/>
    </location>
</feature>
<feature type="coiled-coil region" evidence="1">
    <location>
        <begin position="420"/>
        <end position="447"/>
    </location>
</feature>
<dbReference type="Pfam" id="PF00341">
    <property type="entry name" value="PDGF"/>
    <property type="match status" value="1"/>
</dbReference>
<dbReference type="InterPro" id="IPR029034">
    <property type="entry name" value="Cystine-knot_cytokine"/>
</dbReference>
<keyword evidence="3" id="KW-0732">Signal</keyword>
<dbReference type="PANTHER" id="PTHR21719">
    <property type="entry name" value="FI06402P-RELATED"/>
    <property type="match status" value="1"/>
</dbReference>
<dbReference type="AlphaFoldDB" id="A0A6J1L045"/>